<name>A0A1E3HD79_9TREE</name>
<feature type="compositionally biased region" description="Polar residues" evidence="1">
    <location>
        <begin position="1"/>
        <end position="13"/>
    </location>
</feature>
<organism evidence="2 3">
    <name type="scientific">Cryptococcus wingfieldii CBS 7118</name>
    <dbReference type="NCBI Taxonomy" id="1295528"/>
    <lineage>
        <taxon>Eukaryota</taxon>
        <taxon>Fungi</taxon>
        <taxon>Dikarya</taxon>
        <taxon>Basidiomycota</taxon>
        <taxon>Agaricomycotina</taxon>
        <taxon>Tremellomycetes</taxon>
        <taxon>Tremellales</taxon>
        <taxon>Cryptococcaceae</taxon>
        <taxon>Cryptococcus</taxon>
    </lineage>
</organism>
<keyword evidence="3" id="KW-1185">Reference proteome</keyword>
<evidence type="ECO:0000313" key="2">
    <source>
        <dbReference type="EMBL" id="ODN74300.1"/>
    </source>
</evidence>
<dbReference type="Proteomes" id="UP000094819">
    <property type="component" value="Unassembled WGS sequence"/>
</dbReference>
<dbReference type="GeneID" id="30197442"/>
<protein>
    <submittedName>
        <fullName evidence="2">Uncharacterized protein</fullName>
    </submittedName>
</protein>
<gene>
    <name evidence="2" type="ORF">L198_08231</name>
</gene>
<evidence type="ECO:0000313" key="3">
    <source>
        <dbReference type="Proteomes" id="UP000094819"/>
    </source>
</evidence>
<dbReference type="PANTHER" id="PTHR39475:SF1">
    <property type="entry name" value="CONIDIATION-SPECIFIC PROTEIN 6"/>
    <property type="match status" value="1"/>
</dbReference>
<feature type="compositionally biased region" description="Polar residues" evidence="1">
    <location>
        <begin position="31"/>
        <end position="40"/>
    </location>
</feature>
<dbReference type="OrthoDB" id="3358750at2759"/>
<feature type="compositionally biased region" description="Basic and acidic residues" evidence="1">
    <location>
        <begin position="48"/>
        <end position="59"/>
    </location>
</feature>
<proteinExistence type="predicted"/>
<feature type="compositionally biased region" description="Basic and acidic residues" evidence="1">
    <location>
        <begin position="66"/>
        <end position="86"/>
    </location>
</feature>
<feature type="compositionally biased region" description="Basic and acidic residues" evidence="1">
    <location>
        <begin position="116"/>
        <end position="136"/>
    </location>
</feature>
<comment type="caution">
    <text evidence="2">The sequence shown here is derived from an EMBL/GenBank/DDBJ whole genome shotgun (WGS) entry which is preliminary data.</text>
</comment>
<sequence>MSNPQDLLNNNPGLDTKHDSAGAKHPDLNTAGGNPKTNTEFEYAPEGAHSRLDGKDQRTHGSALADAKRVEELEQKVQAQHEEALKHPTSVATQHGNEPSRGAKKDEQLVEDEEEELKKKDEAKKQSQEAHKPKHH</sequence>
<dbReference type="RefSeq" id="XP_019027829.1">
    <property type="nucleotide sequence ID" value="XM_019180200.1"/>
</dbReference>
<reference evidence="2 3" key="1">
    <citation type="submission" date="2016-06" db="EMBL/GenBank/DDBJ databases">
        <title>Evolution of pathogenesis and genome organization in the Tremellales.</title>
        <authorList>
            <person name="Cuomo C."/>
            <person name="Litvintseva A."/>
            <person name="Heitman J."/>
            <person name="Chen Y."/>
            <person name="Sun S."/>
            <person name="Springer D."/>
            <person name="Dromer F."/>
            <person name="Young S."/>
            <person name="Zeng Q."/>
            <person name="Chapman S."/>
            <person name="Gujja S."/>
            <person name="Saif S."/>
            <person name="Birren B."/>
        </authorList>
    </citation>
    <scope>NUCLEOTIDE SEQUENCE [LARGE SCALE GENOMIC DNA]</scope>
    <source>
        <strain evidence="2 3">CBS 7118</strain>
    </source>
</reference>
<feature type="compositionally biased region" description="Basic and acidic residues" evidence="1">
    <location>
        <begin position="15"/>
        <end position="27"/>
    </location>
</feature>
<accession>A0A1E3HD79</accession>
<dbReference type="AlphaFoldDB" id="A0A1E3HD79"/>
<feature type="region of interest" description="Disordered" evidence="1">
    <location>
        <begin position="1"/>
        <end position="136"/>
    </location>
</feature>
<dbReference type="PANTHER" id="PTHR39475">
    <property type="entry name" value="CONIDIATION-SPECIFIC PROTEIN 6"/>
    <property type="match status" value="1"/>
</dbReference>
<evidence type="ECO:0000256" key="1">
    <source>
        <dbReference type="SAM" id="MobiDB-lite"/>
    </source>
</evidence>
<dbReference type="EMBL" id="AWGH01000059">
    <property type="protein sequence ID" value="ODN74300.1"/>
    <property type="molecule type" value="Genomic_DNA"/>
</dbReference>